<feature type="region of interest" description="Disordered" evidence="1">
    <location>
        <begin position="1"/>
        <end position="26"/>
    </location>
</feature>
<gene>
    <name evidence="2" type="ORF">L195_g036815</name>
    <name evidence="3" type="ORF">L195_g044712</name>
</gene>
<dbReference type="AlphaFoldDB" id="A0A2K3LQJ3"/>
<evidence type="ECO:0000313" key="4">
    <source>
        <dbReference type="Proteomes" id="UP000236291"/>
    </source>
</evidence>
<proteinExistence type="predicted"/>
<dbReference type="EMBL" id="ASHM01038650">
    <property type="protein sequence ID" value="PNX80804.1"/>
    <property type="molecule type" value="Genomic_DNA"/>
</dbReference>
<evidence type="ECO:0000313" key="3">
    <source>
        <dbReference type="EMBL" id="PNX88606.1"/>
    </source>
</evidence>
<feature type="compositionally biased region" description="Acidic residues" evidence="1">
    <location>
        <begin position="8"/>
        <end position="18"/>
    </location>
</feature>
<reference evidence="2 4" key="1">
    <citation type="journal article" date="2014" name="Am. J. Bot.">
        <title>Genome assembly and annotation for red clover (Trifolium pratense; Fabaceae).</title>
        <authorList>
            <person name="Istvanek J."/>
            <person name="Jaros M."/>
            <person name="Krenek A."/>
            <person name="Repkova J."/>
        </authorList>
    </citation>
    <scope>NUCLEOTIDE SEQUENCE [LARGE SCALE GENOMIC DNA]</scope>
    <source>
        <strain evidence="4">cv. Tatra</strain>
        <tissue evidence="2">Young leaves</tissue>
    </source>
</reference>
<protein>
    <submittedName>
        <fullName evidence="2">Uncharacterized protein</fullName>
    </submittedName>
</protein>
<organism evidence="2 4">
    <name type="scientific">Trifolium pratense</name>
    <name type="common">Red clover</name>
    <dbReference type="NCBI Taxonomy" id="57577"/>
    <lineage>
        <taxon>Eukaryota</taxon>
        <taxon>Viridiplantae</taxon>
        <taxon>Streptophyta</taxon>
        <taxon>Embryophyta</taxon>
        <taxon>Tracheophyta</taxon>
        <taxon>Spermatophyta</taxon>
        <taxon>Magnoliopsida</taxon>
        <taxon>eudicotyledons</taxon>
        <taxon>Gunneridae</taxon>
        <taxon>Pentapetalae</taxon>
        <taxon>rosids</taxon>
        <taxon>fabids</taxon>
        <taxon>Fabales</taxon>
        <taxon>Fabaceae</taxon>
        <taxon>Papilionoideae</taxon>
        <taxon>50 kb inversion clade</taxon>
        <taxon>NPAAA clade</taxon>
        <taxon>Hologalegina</taxon>
        <taxon>IRL clade</taxon>
        <taxon>Trifolieae</taxon>
        <taxon>Trifolium</taxon>
    </lineage>
</organism>
<accession>A0A2K3LQJ3</accession>
<reference evidence="2 4" key="2">
    <citation type="journal article" date="2017" name="Front. Plant Sci.">
        <title>Gene Classification and Mining of Molecular Markers Useful in Red Clover (Trifolium pratense) Breeding.</title>
        <authorList>
            <person name="Istvanek J."/>
            <person name="Dluhosova J."/>
            <person name="Dluhos P."/>
            <person name="Patkova L."/>
            <person name="Nedelnik J."/>
            <person name="Repkova J."/>
        </authorList>
    </citation>
    <scope>NUCLEOTIDE SEQUENCE [LARGE SCALE GENOMIC DNA]</scope>
    <source>
        <strain evidence="4">cv. Tatra</strain>
        <tissue evidence="2">Young leaves</tissue>
    </source>
</reference>
<evidence type="ECO:0000256" key="1">
    <source>
        <dbReference type="SAM" id="MobiDB-lite"/>
    </source>
</evidence>
<dbReference type="EMBL" id="ASHM01057165">
    <property type="protein sequence ID" value="PNX88606.1"/>
    <property type="molecule type" value="Genomic_DNA"/>
</dbReference>
<dbReference type="Proteomes" id="UP000236291">
    <property type="component" value="Unassembled WGS sequence"/>
</dbReference>
<evidence type="ECO:0000313" key="2">
    <source>
        <dbReference type="EMBL" id="PNX80804.1"/>
    </source>
</evidence>
<name>A0A2K3LQJ3_TRIPR</name>
<comment type="caution">
    <text evidence="2">The sequence shown here is derived from an EMBL/GenBank/DDBJ whole genome shotgun (WGS) entry which is preliminary data.</text>
</comment>
<sequence>MKGKQEEEERVVEEEDGGKEDNLMNAISVPTHIETKDTLEKMVSFLD</sequence>